<organism evidence="1 2">
    <name type="scientific">Paracidovorax citrulli</name>
    <name type="common">Acidovorax citrulli</name>
    <dbReference type="NCBI Taxonomy" id="80869"/>
    <lineage>
        <taxon>Bacteria</taxon>
        <taxon>Pseudomonadati</taxon>
        <taxon>Pseudomonadota</taxon>
        <taxon>Betaproteobacteria</taxon>
        <taxon>Burkholderiales</taxon>
        <taxon>Comamonadaceae</taxon>
        <taxon>Paracidovorax</taxon>
    </lineage>
</organism>
<protein>
    <recommendedName>
        <fullName evidence="3">Phage gp6-like head-tail connector protein</fullName>
    </recommendedName>
</protein>
<evidence type="ECO:0000313" key="2">
    <source>
        <dbReference type="Proteomes" id="UP001242732"/>
    </source>
</evidence>
<proteinExistence type="predicted"/>
<dbReference type="Proteomes" id="UP001242732">
    <property type="component" value="Chromosome"/>
</dbReference>
<dbReference type="EMBL" id="CP127363">
    <property type="protein sequence ID" value="WIY47460.1"/>
    <property type="molecule type" value="Genomic_DNA"/>
</dbReference>
<dbReference type="RefSeq" id="WP_011794756.1">
    <property type="nucleotide sequence ID" value="NZ_CP023687.1"/>
</dbReference>
<evidence type="ECO:0008006" key="3">
    <source>
        <dbReference type="Google" id="ProtNLM"/>
    </source>
</evidence>
<accession>A0ABY9AKI0</accession>
<name>A0ABY9AKI0_PARCI</name>
<keyword evidence="2" id="KW-1185">Reference proteome</keyword>
<gene>
    <name evidence="1" type="ORF">QRO08_16660</name>
</gene>
<reference evidence="1 2" key="1">
    <citation type="submission" date="2023-06" db="EMBL/GenBank/DDBJ databases">
        <authorList>
            <person name="Ham H."/>
            <person name="Park D.S."/>
        </authorList>
    </citation>
    <scope>NUCLEOTIDE SEQUENCE [LARGE SCALE GENOMIC DNA]</scope>
    <source>
        <strain evidence="1 2">KACC 17005</strain>
    </source>
</reference>
<evidence type="ECO:0000313" key="1">
    <source>
        <dbReference type="EMBL" id="WIY47460.1"/>
    </source>
</evidence>
<sequence length="183" mass="19855">MALRKLYIGEMPITPEDVAAHRRDDAVMVETALLSNIIIPGVVAQAEARTGAAIRQARYVESWQPSRPSGSPLDVGQAYQVEAVDALSADGVPVPSGATVFLQQEMRESYLHFASGRPSGILQITYLAGLNLAAYPSVRTWLLMQIGTVYAQRETLVMGMSVAALPHSFLDTMLADIEVPPRF</sequence>